<comment type="function">
    <text evidence="8">Nuclease required for the repair of DNA interstrand cross-links (ICL). Acts as a 5'-3' exonuclease that anchors at a cut end of DNA and cleaves DNA successively at every third nucleotide, allowing to excise an ICL from one strand through flanking incisions.</text>
</comment>
<gene>
    <name evidence="11" type="ORF">BS47DRAFT_1393281</name>
</gene>
<dbReference type="InterPro" id="IPR049132">
    <property type="entry name" value="FAN1-like_euk"/>
</dbReference>
<dbReference type="PANTHER" id="PTHR15749">
    <property type="entry name" value="FANCONI-ASSOCIATED NUCLEASE 1"/>
    <property type="match status" value="1"/>
</dbReference>
<dbReference type="GO" id="GO:0036297">
    <property type="term" value="P:interstrand cross-link repair"/>
    <property type="evidence" value="ECO:0007669"/>
    <property type="project" value="InterPro"/>
</dbReference>
<feature type="compositionally biased region" description="Basic residues" evidence="9">
    <location>
        <begin position="801"/>
        <end position="814"/>
    </location>
</feature>
<dbReference type="SMART" id="SM00990">
    <property type="entry name" value="VRR_NUC"/>
    <property type="match status" value="1"/>
</dbReference>
<dbReference type="OrthoDB" id="258143at2759"/>
<dbReference type="InterPro" id="IPR011856">
    <property type="entry name" value="tRNA_endonuc-like_dom_sf"/>
</dbReference>
<feature type="domain" description="VRR-NUC" evidence="10">
    <location>
        <begin position="679"/>
        <end position="793"/>
    </location>
</feature>
<evidence type="ECO:0000259" key="10">
    <source>
        <dbReference type="SMART" id="SM00990"/>
    </source>
</evidence>
<dbReference type="GO" id="GO:0008409">
    <property type="term" value="F:5'-3' exonuclease activity"/>
    <property type="evidence" value="ECO:0007669"/>
    <property type="project" value="TreeGrafter"/>
</dbReference>
<evidence type="ECO:0000256" key="4">
    <source>
        <dbReference type="ARBA" id="ARBA00022723"/>
    </source>
</evidence>
<comment type="catalytic activity">
    <reaction evidence="1 8">
        <text>Hydrolytically removes 5'-nucleotides successively from the 3'-hydroxy termini of 3'-hydroxy-terminated oligonucleotides.</text>
        <dbReference type="EC" id="3.1.4.1"/>
    </reaction>
</comment>
<keyword evidence="8" id="KW-0539">Nucleus</keyword>
<keyword evidence="8" id="KW-0234">DNA repair</keyword>
<dbReference type="EMBL" id="MU128972">
    <property type="protein sequence ID" value="KAF9513418.1"/>
    <property type="molecule type" value="Genomic_DNA"/>
</dbReference>
<evidence type="ECO:0000256" key="9">
    <source>
        <dbReference type="SAM" id="MobiDB-lite"/>
    </source>
</evidence>
<dbReference type="InterPro" id="IPR014883">
    <property type="entry name" value="VRR_NUC"/>
</dbReference>
<keyword evidence="7 8" id="KW-0464">Manganese</keyword>
<name>A0A9P6AWQ7_9AGAM</name>
<comment type="cofactor">
    <cofactor evidence="8">
        <name>Mg(2+)</name>
        <dbReference type="ChEBI" id="CHEBI:18420"/>
    </cofactor>
    <cofactor evidence="8">
        <name>Mn(2+)</name>
        <dbReference type="ChEBI" id="CHEBI:29035"/>
    </cofactor>
</comment>
<evidence type="ECO:0000256" key="6">
    <source>
        <dbReference type="ARBA" id="ARBA00022842"/>
    </source>
</evidence>
<dbReference type="Gene3D" id="3.40.1350.10">
    <property type="match status" value="1"/>
</dbReference>
<sequence>MNVADSLPFASGDALEGRQSDSVLPHDFTRDTNDLAASHRESMYTTLLHELITTVVKHESFLFFPPELELLQELNTLSRTVSSIRLSLRTRSKLHRLSDLTVKYTSELGPHLPHCIDELCHASLSRPSVIQNDGNMAINAKAEAGHHASEMVSSSKTSTKERNAVDINQIRPCFARDESSASTEELLNTLKWDEMKKLGVEMKIFRTGMNRETLKSALLDTALKQTTLPLSLFTRIPPRPFKRDSTPPPQSTVVGSKIIINLVSPSIKKQQPGTCNQLIRLRQMILSFETKFIRVSEEMFTLLQRLNLVYFRCTALSSKSILLPLILARSKKRQYPVYEATRTTNVFISRDALIRYEKALRVEDELDKVPDHGSLNRFERAEKVLEIFQTIYNKWKDLANGKECREQRLQNHPGLERFEEGTLVFFLPRLVLKVSLPLGHVLTRIVHKGAQALGHLKRYKEEVHVLRTLLGQETWRKGGRGEWYDRLALVLMRHLKEPQQAMGVLVTALNDPHTHIVCRPRLIRRLAGVEKILKIPSDQCTKCDDVLRKAKITIVREPECPPGNGSFATSRSPFEAHRESEMVHPVGPQTGQHSLWVGMNEEVGVEELALEHYATLGFRGFHSEGRIVHHLFLLLFWSIVFLPIPGAFETSYQIAPLDLGHDSFYHARQAEIQQRLQEIKDGEGPRILEEVDDRERPRKTFAIGARWEQFTKEDTLEISIGGNALALICQVVAQDYSHRSSGVPDLLLWNVRAGKAKFVEVKGPGDVLMETQKVWIDVLLNCGMDVEVCHVREDDEPDKPKGRRQSQKGSKQKSKAVDTYNANLGPDESNQDDYQHTAGDCHNISGSPQNPLVIPDGEANDCPPRHPSNRKRSRIDYESLVSVGSDAKRKRPSSSKL</sequence>
<comment type="similarity">
    <text evidence="2 8">Belongs to the FAN1 family.</text>
</comment>
<dbReference type="Pfam" id="PF21170">
    <property type="entry name" value="FAN1_TPR"/>
    <property type="match status" value="1"/>
</dbReference>
<reference evidence="11" key="1">
    <citation type="journal article" date="2020" name="Nat. Commun.">
        <title>Large-scale genome sequencing of mycorrhizal fungi provides insights into the early evolution of symbiotic traits.</title>
        <authorList>
            <person name="Miyauchi S."/>
            <person name="Kiss E."/>
            <person name="Kuo A."/>
            <person name="Drula E."/>
            <person name="Kohler A."/>
            <person name="Sanchez-Garcia M."/>
            <person name="Morin E."/>
            <person name="Andreopoulos B."/>
            <person name="Barry K.W."/>
            <person name="Bonito G."/>
            <person name="Buee M."/>
            <person name="Carver A."/>
            <person name="Chen C."/>
            <person name="Cichocki N."/>
            <person name="Clum A."/>
            <person name="Culley D."/>
            <person name="Crous P.W."/>
            <person name="Fauchery L."/>
            <person name="Girlanda M."/>
            <person name="Hayes R.D."/>
            <person name="Keri Z."/>
            <person name="LaButti K."/>
            <person name="Lipzen A."/>
            <person name="Lombard V."/>
            <person name="Magnuson J."/>
            <person name="Maillard F."/>
            <person name="Murat C."/>
            <person name="Nolan M."/>
            <person name="Ohm R.A."/>
            <person name="Pangilinan J."/>
            <person name="Pereira M.F."/>
            <person name="Perotto S."/>
            <person name="Peter M."/>
            <person name="Pfister S."/>
            <person name="Riley R."/>
            <person name="Sitrit Y."/>
            <person name="Stielow J.B."/>
            <person name="Szollosi G."/>
            <person name="Zifcakova L."/>
            <person name="Stursova M."/>
            <person name="Spatafora J.W."/>
            <person name="Tedersoo L."/>
            <person name="Vaario L.M."/>
            <person name="Yamada A."/>
            <person name="Yan M."/>
            <person name="Wang P."/>
            <person name="Xu J."/>
            <person name="Bruns T."/>
            <person name="Baldrian P."/>
            <person name="Vilgalys R."/>
            <person name="Dunand C."/>
            <person name="Henrissat B."/>
            <person name="Grigoriev I.V."/>
            <person name="Hibbett D."/>
            <person name="Nagy L.G."/>
            <person name="Martin F.M."/>
        </authorList>
    </citation>
    <scope>NUCLEOTIDE SEQUENCE</scope>
    <source>
        <strain evidence="11">UP504</strain>
    </source>
</reference>
<evidence type="ECO:0000256" key="3">
    <source>
        <dbReference type="ARBA" id="ARBA00022722"/>
    </source>
</evidence>
<evidence type="ECO:0000256" key="5">
    <source>
        <dbReference type="ARBA" id="ARBA00022801"/>
    </source>
</evidence>
<dbReference type="PANTHER" id="PTHR15749:SF4">
    <property type="entry name" value="FANCONI-ASSOCIATED NUCLEASE 1"/>
    <property type="match status" value="1"/>
</dbReference>
<keyword evidence="12" id="KW-1185">Reference proteome</keyword>
<dbReference type="Pfam" id="PF08774">
    <property type="entry name" value="VRR_NUC"/>
    <property type="match status" value="1"/>
</dbReference>
<feature type="compositionally biased region" description="Basic residues" evidence="9">
    <location>
        <begin position="888"/>
        <end position="897"/>
    </location>
</feature>
<comment type="subcellular location">
    <subcellularLocation>
        <location evidence="8">Nucleus</location>
    </subcellularLocation>
</comment>
<dbReference type="AlphaFoldDB" id="A0A9P6AWQ7"/>
<keyword evidence="6 8" id="KW-0460">Magnesium</keyword>
<dbReference type="InterPro" id="IPR049126">
    <property type="entry name" value="FAN1-like_TPR"/>
</dbReference>
<organism evidence="11 12">
    <name type="scientific">Hydnum rufescens UP504</name>
    <dbReference type="NCBI Taxonomy" id="1448309"/>
    <lineage>
        <taxon>Eukaryota</taxon>
        <taxon>Fungi</taxon>
        <taxon>Dikarya</taxon>
        <taxon>Basidiomycota</taxon>
        <taxon>Agaricomycotina</taxon>
        <taxon>Agaricomycetes</taxon>
        <taxon>Cantharellales</taxon>
        <taxon>Hydnaceae</taxon>
        <taxon>Hydnum</taxon>
    </lineage>
</organism>
<proteinExistence type="inferred from homology"/>
<protein>
    <recommendedName>
        <fullName evidence="8">Fanconi-associated nuclease</fullName>
        <ecNumber evidence="8">3.1.4.1</ecNumber>
    </recommendedName>
</protein>
<dbReference type="GO" id="GO:0046872">
    <property type="term" value="F:metal ion binding"/>
    <property type="evidence" value="ECO:0007669"/>
    <property type="project" value="UniProtKB-KW"/>
</dbReference>
<evidence type="ECO:0000256" key="7">
    <source>
        <dbReference type="ARBA" id="ARBA00023211"/>
    </source>
</evidence>
<dbReference type="GO" id="GO:0017108">
    <property type="term" value="F:5'-flap endonuclease activity"/>
    <property type="evidence" value="ECO:0007669"/>
    <property type="project" value="TreeGrafter"/>
</dbReference>
<evidence type="ECO:0000256" key="2">
    <source>
        <dbReference type="ARBA" id="ARBA00005533"/>
    </source>
</evidence>
<dbReference type="GO" id="GO:0005634">
    <property type="term" value="C:nucleus"/>
    <property type="evidence" value="ECO:0007669"/>
    <property type="project" value="UniProtKB-SubCell"/>
</dbReference>
<evidence type="ECO:0000256" key="1">
    <source>
        <dbReference type="ARBA" id="ARBA00000983"/>
    </source>
</evidence>
<comment type="caution">
    <text evidence="11">The sequence shown here is derived from an EMBL/GenBank/DDBJ whole genome shotgun (WGS) entry which is preliminary data.</text>
</comment>
<dbReference type="GO" id="GO:0070336">
    <property type="term" value="F:flap-structured DNA binding"/>
    <property type="evidence" value="ECO:0007669"/>
    <property type="project" value="TreeGrafter"/>
</dbReference>
<dbReference type="InterPro" id="IPR033315">
    <property type="entry name" value="Fan1-like"/>
</dbReference>
<evidence type="ECO:0000313" key="11">
    <source>
        <dbReference type="EMBL" id="KAF9513418.1"/>
    </source>
</evidence>
<dbReference type="CDD" id="cd22326">
    <property type="entry name" value="FAN1-like"/>
    <property type="match status" value="1"/>
</dbReference>
<dbReference type="Proteomes" id="UP000886523">
    <property type="component" value="Unassembled WGS sequence"/>
</dbReference>
<dbReference type="EC" id="3.1.4.1" evidence="8"/>
<evidence type="ECO:0000256" key="8">
    <source>
        <dbReference type="RuleBase" id="RU365033"/>
    </source>
</evidence>
<evidence type="ECO:0000313" key="12">
    <source>
        <dbReference type="Proteomes" id="UP000886523"/>
    </source>
</evidence>
<keyword evidence="5 8" id="KW-0378">Hydrolase</keyword>
<dbReference type="GO" id="GO:0004528">
    <property type="term" value="F:phosphodiesterase I activity"/>
    <property type="evidence" value="ECO:0007669"/>
    <property type="project" value="UniProtKB-EC"/>
</dbReference>
<keyword evidence="8" id="KW-0227">DNA damage</keyword>
<keyword evidence="3 8" id="KW-0540">Nuclease</keyword>
<feature type="region of interest" description="Disordered" evidence="9">
    <location>
        <begin position="793"/>
        <end position="897"/>
    </location>
</feature>
<keyword evidence="4 8" id="KW-0479">Metal-binding</keyword>
<accession>A0A9P6AWQ7</accession>